<keyword evidence="1" id="KW-1133">Transmembrane helix</keyword>
<dbReference type="EMBL" id="UINC01094780">
    <property type="protein sequence ID" value="SVC50309.1"/>
    <property type="molecule type" value="Genomic_DNA"/>
</dbReference>
<name>A0A382MND1_9ZZZZ</name>
<evidence type="ECO:0000256" key="1">
    <source>
        <dbReference type="SAM" id="Phobius"/>
    </source>
</evidence>
<protein>
    <submittedName>
        <fullName evidence="2">Uncharacterized protein</fullName>
    </submittedName>
</protein>
<gene>
    <name evidence="2" type="ORF">METZ01_LOCUS303163</name>
</gene>
<feature type="transmembrane region" description="Helical" evidence="1">
    <location>
        <begin position="33"/>
        <end position="52"/>
    </location>
</feature>
<reference evidence="2" key="1">
    <citation type="submission" date="2018-05" db="EMBL/GenBank/DDBJ databases">
        <authorList>
            <person name="Lanie J.A."/>
            <person name="Ng W.-L."/>
            <person name="Kazmierczak K.M."/>
            <person name="Andrzejewski T.M."/>
            <person name="Davidsen T.M."/>
            <person name="Wayne K.J."/>
            <person name="Tettelin H."/>
            <person name="Glass J.I."/>
            <person name="Rusch D."/>
            <person name="Podicherti R."/>
            <person name="Tsui H.-C.T."/>
            <person name="Winkler M.E."/>
        </authorList>
    </citation>
    <scope>NUCLEOTIDE SEQUENCE</scope>
</reference>
<keyword evidence="1" id="KW-0812">Transmembrane</keyword>
<keyword evidence="1" id="KW-0472">Membrane</keyword>
<proteinExistence type="predicted"/>
<organism evidence="2">
    <name type="scientific">marine metagenome</name>
    <dbReference type="NCBI Taxonomy" id="408172"/>
    <lineage>
        <taxon>unclassified sequences</taxon>
        <taxon>metagenomes</taxon>
        <taxon>ecological metagenomes</taxon>
    </lineage>
</organism>
<sequence>MEQLTDEQRENLSFFKVHKIKNPKEYGGWSKWMGAWCLIPIIGLIIGIVGMVSDNELKKVQGKVLFTSSLILGILGVAQSI</sequence>
<dbReference type="AlphaFoldDB" id="A0A382MND1"/>
<evidence type="ECO:0000313" key="2">
    <source>
        <dbReference type="EMBL" id="SVC50309.1"/>
    </source>
</evidence>
<accession>A0A382MND1</accession>